<sequence length="91" mass="10869">MNFIITYDVQNDKRRKKISDELEAYGTRVNYSVFECQLNKTKLKKLKQKLEELVNKKEDSLRCYHICQSCIPKSFEICNKADIFEPLELFI</sequence>
<dbReference type="GO" id="GO:0051607">
    <property type="term" value="P:defense response to virus"/>
    <property type="evidence" value="ECO:0007669"/>
    <property type="project" value="UniProtKB-UniRule"/>
</dbReference>
<keyword evidence="3 9" id="KW-0540">Nuclease</keyword>
<comment type="function">
    <text evidence="9">CRISPR (clustered regularly interspaced short palindromic repeat), is an adaptive immune system that provides protection against mobile genetic elements (viruses, transposable elements and conjugative plasmids). CRISPR clusters contain sequences complementary to antecedent mobile elements and target invading nucleic acids. CRISPR clusters are transcribed and processed into CRISPR RNA (crRNA). Functions as a ssRNA-specific endoribonuclease. Involved in the integration of spacer DNA into the CRISPR cassette.</text>
</comment>
<keyword evidence="5 9" id="KW-0255">Endonuclease</keyword>
<evidence type="ECO:0000256" key="8">
    <source>
        <dbReference type="ARBA" id="ARBA00023118"/>
    </source>
</evidence>
<evidence type="ECO:0000313" key="12">
    <source>
        <dbReference type="EMBL" id="KLE02186.1"/>
    </source>
</evidence>
<evidence type="ECO:0000256" key="7">
    <source>
        <dbReference type="ARBA" id="ARBA00022842"/>
    </source>
</evidence>
<dbReference type="AlphaFoldDB" id="A0A0G9K6W1"/>
<gene>
    <name evidence="9" type="primary">cas2</name>
    <name evidence="12" type="ORF">AA20_01385</name>
</gene>
<dbReference type="SUPFAM" id="SSF143430">
    <property type="entry name" value="TTP0101/SSO1404-like"/>
    <property type="match status" value="1"/>
</dbReference>
<dbReference type="CDD" id="cd09725">
    <property type="entry name" value="Cas2_I_II_III"/>
    <property type="match status" value="1"/>
</dbReference>
<keyword evidence="8 9" id="KW-0051">Antiviral defense</keyword>
<evidence type="ECO:0000256" key="10">
    <source>
        <dbReference type="PIRNR" id="PIRNR032582"/>
    </source>
</evidence>
<dbReference type="EC" id="3.1.-.-" evidence="9"/>
<feature type="coiled-coil region" evidence="11">
    <location>
        <begin position="36"/>
        <end position="63"/>
    </location>
</feature>
<dbReference type="GO" id="GO:0046872">
    <property type="term" value="F:metal ion binding"/>
    <property type="evidence" value="ECO:0007669"/>
    <property type="project" value="UniProtKB-UniRule"/>
</dbReference>
<dbReference type="GO" id="GO:0004521">
    <property type="term" value="F:RNA endonuclease activity"/>
    <property type="evidence" value="ECO:0007669"/>
    <property type="project" value="UniProtKB-UniRule"/>
</dbReference>
<comment type="similarity">
    <text evidence="2 9 10">Belongs to the CRISPR-associated endoribonuclease Cas2 protein family.</text>
</comment>
<feature type="binding site" evidence="9">
    <location>
        <position position="8"/>
    </location>
    <ligand>
        <name>Mg(2+)</name>
        <dbReference type="ChEBI" id="CHEBI:18420"/>
        <note>catalytic</note>
    </ligand>
</feature>
<dbReference type="Pfam" id="PF09827">
    <property type="entry name" value="CRISPR_Cas2"/>
    <property type="match status" value="1"/>
</dbReference>
<evidence type="ECO:0000256" key="6">
    <source>
        <dbReference type="ARBA" id="ARBA00022801"/>
    </source>
</evidence>
<dbReference type="InterPro" id="IPR021127">
    <property type="entry name" value="CRISPR_associated_Cas2"/>
</dbReference>
<comment type="cofactor">
    <cofactor evidence="1 9">
        <name>Mg(2+)</name>
        <dbReference type="ChEBI" id="CHEBI:18420"/>
    </cofactor>
</comment>
<evidence type="ECO:0000256" key="3">
    <source>
        <dbReference type="ARBA" id="ARBA00022722"/>
    </source>
</evidence>
<dbReference type="PANTHER" id="PTHR34405">
    <property type="entry name" value="CRISPR-ASSOCIATED ENDORIBONUCLEASE CAS2"/>
    <property type="match status" value="1"/>
</dbReference>
<dbReference type="Gene3D" id="3.30.70.240">
    <property type="match status" value="1"/>
</dbReference>
<name>A0A0G9K6W1_9BACT</name>
<protein>
    <recommendedName>
        <fullName evidence="9">CRISPR-associated endoribonuclease Cas2</fullName>
        <ecNumber evidence="9">3.1.-.-</ecNumber>
    </recommendedName>
</protein>
<keyword evidence="6 9" id="KW-0378">Hydrolase</keyword>
<evidence type="ECO:0000256" key="1">
    <source>
        <dbReference type="ARBA" id="ARBA00001946"/>
    </source>
</evidence>
<dbReference type="PANTHER" id="PTHR34405:SF3">
    <property type="entry name" value="CRISPR-ASSOCIATED ENDORIBONUCLEASE CAS2 3"/>
    <property type="match status" value="1"/>
</dbReference>
<evidence type="ECO:0000256" key="11">
    <source>
        <dbReference type="SAM" id="Coils"/>
    </source>
</evidence>
<evidence type="ECO:0000256" key="5">
    <source>
        <dbReference type="ARBA" id="ARBA00022759"/>
    </source>
</evidence>
<dbReference type="NCBIfam" id="TIGR01573">
    <property type="entry name" value="cas2"/>
    <property type="match status" value="1"/>
</dbReference>
<comment type="subunit">
    <text evidence="9">Homodimer, forms a heterotetramer with a Cas1 homodimer.</text>
</comment>
<comment type="caution">
    <text evidence="12">The sequence shown here is derived from an EMBL/GenBank/DDBJ whole genome shotgun (WGS) entry which is preliminary data.</text>
</comment>
<dbReference type="PIRSF" id="PIRSF032582">
    <property type="entry name" value="Cas2"/>
    <property type="match status" value="1"/>
</dbReference>
<dbReference type="EMBL" id="JAIQ01000034">
    <property type="protein sequence ID" value="KLE02186.1"/>
    <property type="molecule type" value="Genomic_DNA"/>
</dbReference>
<reference evidence="12 13" key="1">
    <citation type="submission" date="2014-01" db="EMBL/GenBank/DDBJ databases">
        <title>Development of a Comparative Genomic Fingerprinting Assay for High Resolution Genotyping of Arcobacter butzleri.</title>
        <authorList>
            <person name="Webb A.L."/>
            <person name="Inglis G.D."/>
            <person name="Kruczkiewicz P."/>
            <person name="Selinger L.B."/>
            <person name="Taboada E.N."/>
        </authorList>
    </citation>
    <scope>NUCLEOTIDE SEQUENCE [LARGE SCALE GENOMIC DNA]</scope>
    <source>
        <strain evidence="12 13">L348</strain>
    </source>
</reference>
<evidence type="ECO:0000256" key="2">
    <source>
        <dbReference type="ARBA" id="ARBA00009959"/>
    </source>
</evidence>
<proteinExistence type="inferred from homology"/>
<evidence type="ECO:0000256" key="4">
    <source>
        <dbReference type="ARBA" id="ARBA00022723"/>
    </source>
</evidence>
<dbReference type="GO" id="GO:0043571">
    <property type="term" value="P:maintenance of CRISPR repeat elements"/>
    <property type="evidence" value="ECO:0007669"/>
    <property type="project" value="UniProtKB-UniRule"/>
</dbReference>
<dbReference type="GO" id="GO:0016787">
    <property type="term" value="F:hydrolase activity"/>
    <property type="evidence" value="ECO:0007669"/>
    <property type="project" value="UniProtKB-KW"/>
</dbReference>
<keyword evidence="11" id="KW-0175">Coiled coil</keyword>
<keyword evidence="7 9" id="KW-0460">Magnesium</keyword>
<keyword evidence="4 9" id="KW-0479">Metal-binding</keyword>
<accession>A0A0G9K6W1</accession>
<dbReference type="HAMAP" id="MF_01471">
    <property type="entry name" value="Cas2"/>
    <property type="match status" value="1"/>
</dbReference>
<dbReference type="RefSeq" id="WP_046996095.1">
    <property type="nucleotide sequence ID" value="NZ_JAIQ01000034.1"/>
</dbReference>
<dbReference type="Proteomes" id="UP000035514">
    <property type="component" value="Unassembled WGS sequence"/>
</dbReference>
<dbReference type="PATRIC" id="fig|1447256.3.peg.268"/>
<evidence type="ECO:0000313" key="13">
    <source>
        <dbReference type="Proteomes" id="UP000035514"/>
    </source>
</evidence>
<evidence type="ECO:0000256" key="9">
    <source>
        <dbReference type="HAMAP-Rule" id="MF_01471"/>
    </source>
</evidence>
<dbReference type="InterPro" id="IPR019199">
    <property type="entry name" value="Virulence_VapD/CRISPR_Cas2"/>
</dbReference>
<organism evidence="12 13">
    <name type="scientific">Aliarcobacter butzleri L348</name>
    <dbReference type="NCBI Taxonomy" id="1447256"/>
    <lineage>
        <taxon>Bacteria</taxon>
        <taxon>Pseudomonadati</taxon>
        <taxon>Campylobacterota</taxon>
        <taxon>Epsilonproteobacteria</taxon>
        <taxon>Campylobacterales</taxon>
        <taxon>Arcobacteraceae</taxon>
        <taxon>Aliarcobacter</taxon>
    </lineage>
</organism>